<gene>
    <name evidence="3" type="ORF">J2Z37_001918</name>
</gene>
<dbReference type="InterPro" id="IPR036849">
    <property type="entry name" value="Enolase-like_C_sf"/>
</dbReference>
<evidence type="ECO:0000313" key="4">
    <source>
        <dbReference type="Proteomes" id="UP001519343"/>
    </source>
</evidence>
<keyword evidence="4" id="KW-1185">Reference proteome</keyword>
<reference evidence="3 4" key="1">
    <citation type="submission" date="2021-03" db="EMBL/GenBank/DDBJ databases">
        <title>Genomic Encyclopedia of Type Strains, Phase IV (KMG-IV): sequencing the most valuable type-strain genomes for metagenomic binning, comparative biology and taxonomic classification.</title>
        <authorList>
            <person name="Goeker M."/>
        </authorList>
    </citation>
    <scope>NUCLEOTIDE SEQUENCE [LARGE SCALE GENOMIC DNA]</scope>
    <source>
        <strain evidence="3 4">DSM 24738</strain>
    </source>
</reference>
<keyword evidence="1" id="KW-0479">Metal-binding</keyword>
<sequence>MLEILGKHSLFPFFGGCAKTPNLDLFRVIAGRTKTPLSAGERLHTRWDFEQLLKLDAVSIIQPDICNCGGLSEAKKISDLAMIYDVRVQAHVAGTPIAEAAAMQLEAAIPNFFIHESYYMQPYEDNLTYCKYRYLPENGYLTVPDLPGLGQELTDEAMEQALAHLVVD</sequence>
<evidence type="ECO:0000313" key="3">
    <source>
        <dbReference type="EMBL" id="MBP1931917.1"/>
    </source>
</evidence>
<dbReference type="SUPFAM" id="SSF51604">
    <property type="entry name" value="Enolase C-terminal domain-like"/>
    <property type="match status" value="1"/>
</dbReference>
<dbReference type="PANTHER" id="PTHR48080:SF2">
    <property type="entry name" value="D-GALACTONATE DEHYDRATASE"/>
    <property type="match status" value="1"/>
</dbReference>
<dbReference type="InterPro" id="IPR029017">
    <property type="entry name" value="Enolase-like_N"/>
</dbReference>
<dbReference type="Gene3D" id="3.20.20.120">
    <property type="entry name" value="Enolase-like C-terminal domain"/>
    <property type="match status" value="1"/>
</dbReference>
<dbReference type="EMBL" id="JAGGKT010000004">
    <property type="protein sequence ID" value="MBP1931917.1"/>
    <property type="molecule type" value="Genomic_DNA"/>
</dbReference>
<comment type="caution">
    <text evidence="3">The sequence shown here is derived from an EMBL/GenBank/DDBJ whole genome shotgun (WGS) entry which is preliminary data.</text>
</comment>
<dbReference type="InterPro" id="IPR029065">
    <property type="entry name" value="Enolase_C-like"/>
</dbReference>
<evidence type="ECO:0000259" key="2">
    <source>
        <dbReference type="Pfam" id="PF13378"/>
    </source>
</evidence>
<name>A0ABS4GP70_9BACL</name>
<dbReference type="RefSeq" id="WP_209809989.1">
    <property type="nucleotide sequence ID" value="NZ_JAGGKT010000004.1"/>
</dbReference>
<organism evidence="3 4">
    <name type="scientific">Ammoniphilus resinae</name>
    <dbReference type="NCBI Taxonomy" id="861532"/>
    <lineage>
        <taxon>Bacteria</taxon>
        <taxon>Bacillati</taxon>
        <taxon>Bacillota</taxon>
        <taxon>Bacilli</taxon>
        <taxon>Bacillales</taxon>
        <taxon>Paenibacillaceae</taxon>
        <taxon>Aneurinibacillus group</taxon>
        <taxon>Ammoniphilus</taxon>
    </lineage>
</organism>
<accession>A0ABS4GP70</accession>
<protein>
    <submittedName>
        <fullName evidence="3">L-alanine-DL-glutamate epimerase-like enolase superfamily enzyme</fullName>
    </submittedName>
</protein>
<proteinExistence type="predicted"/>
<dbReference type="Proteomes" id="UP001519343">
    <property type="component" value="Unassembled WGS sequence"/>
</dbReference>
<dbReference type="Pfam" id="PF13378">
    <property type="entry name" value="MR_MLE_C"/>
    <property type="match status" value="1"/>
</dbReference>
<dbReference type="PANTHER" id="PTHR48080">
    <property type="entry name" value="D-GALACTONATE DEHYDRATASE-RELATED"/>
    <property type="match status" value="1"/>
</dbReference>
<feature type="domain" description="Enolase C-terminal" evidence="2">
    <location>
        <begin position="23"/>
        <end position="156"/>
    </location>
</feature>
<dbReference type="Gene3D" id="3.30.390.10">
    <property type="entry name" value="Enolase-like, N-terminal domain"/>
    <property type="match status" value="1"/>
</dbReference>
<dbReference type="InterPro" id="IPR034593">
    <property type="entry name" value="DgoD-like"/>
</dbReference>
<evidence type="ECO:0000256" key="1">
    <source>
        <dbReference type="ARBA" id="ARBA00022723"/>
    </source>
</evidence>